<name>A0AC61RX66_9FIRM</name>
<dbReference type="EMBL" id="SRYA01000014">
    <property type="protein sequence ID" value="TGY96604.1"/>
    <property type="molecule type" value="Genomic_DNA"/>
</dbReference>
<sequence>MRTGKGRKIAAVLLMAAILSADICKAASPVYGAQQEIQTETAGQELGNAEEESAQTSEDKSENLSKVTEQPESDNSSGTQEAAETGNPSGIQEGTEPEHPSEAPGENEPENPSGTPEPENPSEAPEQENPSGTPQEPEPEDLAEEPEQEDSENIAQKDTADGVKKEQELRSETDTLSEPGDAAENLEEEARTQAEQAFAKFLEEYEMYGTLTNDIAFPIYQEPSPESAVVQELTSGWQVKLTGVKLQDDGVWYQIAFAVNDKEYIGYIQSEYVVTQDARLAEWEEQYLGGGMAARTFTRGSAKGSTQLSAFPASYQSAIQKLIQAHPNWTFVPMNTGLEWAEVLKNEMEDSRNLVETYQPDTWKSTEPKDYNMSTGQWVIKNGTNWVQASEAIVKHYLDPRNFLTEESAFQFEQLTYSSYHTESGVEKILSGTFMSNKKLEDGSGGGITYAQAFIQIGKELKVSPYFLASRVRQEQGVKGNSSLISGTYPGYQGYYNYFNMGATGIGDEVIRSGLTEAKTAGWNTRYKALQGGAEKVSSKYITRGQDTFYLQKFDVDASYDGLYWHQYMQNLLAADSEGRSVRKGYADMGALDNKFVFKVPVYNNMPSSPCPKPEENLSQPVLKAEKSGYGLVKLSWNEVAAAQGYQIYRAEGSGSYKKIKTISTAGTRSYEDSGVTPGKVYNYKVRAYLKFSDGNKYSAYSEVKNIDLTIPATTWSKFKIKNYRTIEMSWKKKSVDGYKIYRKTGSGKYTCIQTITGTSFQNTTVKPGNTYSYRVRGYVSVNGKLYYSAYTSVKQAALKMAKPQLKKVSVSGGKKIKVTWNRDSKADGYYIYRATSKNGKYKKVKTITKNKTVSWSDSSIRTGKTYYYKIRSYVKTASGTKSSSYSKVMNVKTALSTPAVTSIKVTKNGTVKLKWSKDANAAGYKIYRASSKNGKYKEVKQITKNATVTWTDKTTKSGKSYYYKIRAYSLNQNKVKYSTYSAKKGIRVN</sequence>
<dbReference type="Proteomes" id="UP000304953">
    <property type="component" value="Unassembled WGS sequence"/>
</dbReference>
<accession>A0AC61RX66</accession>
<gene>
    <name evidence="1" type="ORF">E5329_08545</name>
</gene>
<reference evidence="1" key="1">
    <citation type="submission" date="2019-04" db="EMBL/GenBank/DDBJ databases">
        <title>Microbes associate with the intestines of laboratory mice.</title>
        <authorList>
            <person name="Navarre W."/>
            <person name="Wong E."/>
            <person name="Huang K."/>
            <person name="Tropini C."/>
            <person name="Ng K."/>
            <person name="Yu B."/>
        </authorList>
    </citation>
    <scope>NUCLEOTIDE SEQUENCE</scope>
    <source>
        <strain evidence="1">NM01_1-7b</strain>
    </source>
</reference>
<organism evidence="1 2">
    <name type="scientific">Petralouisia muris</name>
    <dbReference type="NCBI Taxonomy" id="3032872"/>
    <lineage>
        <taxon>Bacteria</taxon>
        <taxon>Bacillati</taxon>
        <taxon>Bacillota</taxon>
        <taxon>Clostridia</taxon>
        <taxon>Lachnospirales</taxon>
        <taxon>Lachnospiraceae</taxon>
        <taxon>Petralouisia</taxon>
    </lineage>
</organism>
<evidence type="ECO:0000313" key="1">
    <source>
        <dbReference type="EMBL" id="TGY96604.1"/>
    </source>
</evidence>
<protein>
    <submittedName>
        <fullName evidence="1">Uncharacterized protein</fullName>
    </submittedName>
</protein>
<comment type="caution">
    <text evidence="1">The sequence shown here is derived from an EMBL/GenBank/DDBJ whole genome shotgun (WGS) entry which is preliminary data.</text>
</comment>
<proteinExistence type="predicted"/>
<evidence type="ECO:0000313" key="2">
    <source>
        <dbReference type="Proteomes" id="UP000304953"/>
    </source>
</evidence>
<keyword evidence="2" id="KW-1185">Reference proteome</keyword>